<organism evidence="4 5">
    <name type="scientific">Bordetella flabilis</name>
    <dbReference type="NCBI Taxonomy" id="463014"/>
    <lineage>
        <taxon>Bacteria</taxon>
        <taxon>Pseudomonadati</taxon>
        <taxon>Pseudomonadota</taxon>
        <taxon>Betaproteobacteria</taxon>
        <taxon>Burkholderiales</taxon>
        <taxon>Alcaligenaceae</taxon>
        <taxon>Bordetella</taxon>
    </lineage>
</organism>
<dbReference type="PRINTS" id="PR01790">
    <property type="entry name" value="SMP30FAMILY"/>
</dbReference>
<keyword evidence="2" id="KW-0479">Metal-binding</keyword>
<accession>A0A193GHB8</accession>
<evidence type="ECO:0000313" key="5">
    <source>
        <dbReference type="Proteomes" id="UP000091926"/>
    </source>
</evidence>
<evidence type="ECO:0000259" key="3">
    <source>
        <dbReference type="Pfam" id="PF08450"/>
    </source>
</evidence>
<dbReference type="InterPro" id="IPR013658">
    <property type="entry name" value="SGL"/>
</dbReference>
<feature type="binding site" evidence="2">
    <location>
        <position position="129"/>
    </location>
    <ligand>
        <name>substrate</name>
    </ligand>
</feature>
<dbReference type="EMBL" id="CP016172">
    <property type="protein sequence ID" value="ANN79215.1"/>
    <property type="molecule type" value="Genomic_DNA"/>
</dbReference>
<evidence type="ECO:0000256" key="2">
    <source>
        <dbReference type="PIRSR" id="PIRSR605511-2"/>
    </source>
</evidence>
<proteinExistence type="predicted"/>
<dbReference type="InterPro" id="IPR011042">
    <property type="entry name" value="6-blade_b-propeller_TolB-like"/>
</dbReference>
<feature type="binding site" evidence="2">
    <location>
        <position position="223"/>
    </location>
    <ligand>
        <name>a divalent metal cation</name>
        <dbReference type="ChEBI" id="CHEBI:60240"/>
    </ligand>
</feature>
<feature type="active site" description="Proton donor/acceptor" evidence="1">
    <location>
        <position position="223"/>
    </location>
</feature>
<gene>
    <name evidence="4" type="ORF">BAU07_20700</name>
</gene>
<dbReference type="RefSeq" id="WP_066661866.1">
    <property type="nucleotide sequence ID" value="NZ_CBCSCL010000011.1"/>
</dbReference>
<evidence type="ECO:0000256" key="1">
    <source>
        <dbReference type="PIRSR" id="PIRSR605511-1"/>
    </source>
</evidence>
<dbReference type="Pfam" id="PF08450">
    <property type="entry name" value="SGL"/>
    <property type="match status" value="1"/>
</dbReference>
<sequence length="317" mass="33724">MFQPPPTVDAEVFARYPDGLRTAAAGSEWNKGQPAGLGASSFLEGPSFDRAGVLWCVDIVNGRILNVDASGSFSVAVEYDGWPNGLKIRDDGLVFIADYKHGIMVHEPGSRAVKPYLPRAGLERFKGVNDLFFARNGDLYFTDQGMTGLHDPSGRLFRLAPDGRLDCLLSNLPSPNGVVMDLQEHCLLVAVTRANAIWRIPLSDNGVTKVGVFLQLMGGLGPDGLALNAAGGLAVAHAGLGSVWLFDVRGEPLLRARTPGGALSTNIAYGGPDNADLFITESESAQIFRVTMPVPGKPLVSHRQSECPGAGTPRMNS</sequence>
<feature type="binding site" evidence="2">
    <location>
        <position position="44"/>
    </location>
    <ligand>
        <name>a divalent metal cation</name>
        <dbReference type="ChEBI" id="CHEBI:60240"/>
    </ligand>
</feature>
<evidence type="ECO:0000313" key="4">
    <source>
        <dbReference type="EMBL" id="ANN79215.1"/>
    </source>
</evidence>
<dbReference type="OrthoDB" id="502821at2"/>
<keyword evidence="2" id="KW-0862">Zinc</keyword>
<dbReference type="SUPFAM" id="SSF63829">
    <property type="entry name" value="Calcium-dependent phosphotriesterase"/>
    <property type="match status" value="1"/>
</dbReference>
<dbReference type="InterPro" id="IPR051262">
    <property type="entry name" value="SMP-30/CGR1_Lactonase"/>
</dbReference>
<dbReference type="AlphaFoldDB" id="A0A193GHB8"/>
<dbReference type="Proteomes" id="UP000091926">
    <property type="component" value="Chromosome"/>
</dbReference>
<reference evidence="4 5" key="1">
    <citation type="submission" date="2016-06" db="EMBL/GenBank/DDBJ databases">
        <title>Complete genome sequences of Bordetella bronchialis and Bordetella flabilis.</title>
        <authorList>
            <person name="LiPuma J.J."/>
            <person name="Spilker T."/>
        </authorList>
    </citation>
    <scope>NUCLEOTIDE SEQUENCE [LARGE SCALE GENOMIC DNA]</scope>
    <source>
        <strain evidence="4 5">AU10664</strain>
    </source>
</reference>
<name>A0A193GHB8_9BORD</name>
<dbReference type="InterPro" id="IPR005511">
    <property type="entry name" value="SMP-30"/>
</dbReference>
<dbReference type="Gene3D" id="2.120.10.30">
    <property type="entry name" value="TolB, C-terminal domain"/>
    <property type="match status" value="1"/>
</dbReference>
<feature type="domain" description="SMP-30/Gluconolactonase/LRE-like region" evidence="3">
    <location>
        <begin position="44"/>
        <end position="281"/>
    </location>
</feature>
<dbReference type="PANTHER" id="PTHR47572">
    <property type="entry name" value="LIPOPROTEIN-RELATED"/>
    <property type="match status" value="1"/>
</dbReference>
<feature type="binding site" evidence="2">
    <location>
        <position position="176"/>
    </location>
    <ligand>
        <name>a divalent metal cation</name>
        <dbReference type="ChEBI" id="CHEBI:60240"/>
    </ligand>
</feature>
<dbReference type="GO" id="GO:0046872">
    <property type="term" value="F:metal ion binding"/>
    <property type="evidence" value="ECO:0007669"/>
    <property type="project" value="UniProtKB-KW"/>
</dbReference>
<dbReference type="KEGG" id="bfz:BAU07_20700"/>
<dbReference type="STRING" id="463014.BAU07_20700"/>
<protein>
    <submittedName>
        <fullName evidence="4">Gluconolactonase</fullName>
    </submittedName>
</protein>
<keyword evidence="5" id="KW-1185">Reference proteome</keyword>
<comment type="cofactor">
    <cofactor evidence="2">
        <name>Zn(2+)</name>
        <dbReference type="ChEBI" id="CHEBI:29105"/>
    </cofactor>
    <text evidence="2">Binds 1 divalent metal cation per subunit.</text>
</comment>
<dbReference type="PANTHER" id="PTHR47572:SF5">
    <property type="entry name" value="BLR2277 PROTEIN"/>
    <property type="match status" value="1"/>
</dbReference>